<name>A0A0E9X727_ANGAN</name>
<protein>
    <submittedName>
        <fullName evidence="1">Uncharacterized protein</fullName>
    </submittedName>
</protein>
<proteinExistence type="predicted"/>
<reference evidence="1" key="2">
    <citation type="journal article" date="2015" name="Fish Shellfish Immunol.">
        <title>Early steps in the European eel (Anguilla anguilla)-Vibrio vulnificus interaction in the gills: Role of the RtxA13 toxin.</title>
        <authorList>
            <person name="Callol A."/>
            <person name="Pajuelo D."/>
            <person name="Ebbesson L."/>
            <person name="Teles M."/>
            <person name="MacKenzie S."/>
            <person name="Amaro C."/>
        </authorList>
    </citation>
    <scope>NUCLEOTIDE SEQUENCE</scope>
</reference>
<accession>A0A0E9X727</accession>
<dbReference type="AlphaFoldDB" id="A0A0E9X727"/>
<evidence type="ECO:0000313" key="1">
    <source>
        <dbReference type="EMBL" id="JAH97675.1"/>
    </source>
</evidence>
<sequence length="63" mass="6911">MILMKREREGLTVGLCKIGGGGRETGLLSALYQIKLCPFLNSKNTWNLSSSSAKTTHEHCTKT</sequence>
<dbReference type="EMBL" id="GBXM01010902">
    <property type="protein sequence ID" value="JAH97675.1"/>
    <property type="molecule type" value="Transcribed_RNA"/>
</dbReference>
<organism evidence="1">
    <name type="scientific">Anguilla anguilla</name>
    <name type="common">European freshwater eel</name>
    <name type="synonym">Muraena anguilla</name>
    <dbReference type="NCBI Taxonomy" id="7936"/>
    <lineage>
        <taxon>Eukaryota</taxon>
        <taxon>Metazoa</taxon>
        <taxon>Chordata</taxon>
        <taxon>Craniata</taxon>
        <taxon>Vertebrata</taxon>
        <taxon>Euteleostomi</taxon>
        <taxon>Actinopterygii</taxon>
        <taxon>Neopterygii</taxon>
        <taxon>Teleostei</taxon>
        <taxon>Anguilliformes</taxon>
        <taxon>Anguillidae</taxon>
        <taxon>Anguilla</taxon>
    </lineage>
</organism>
<reference evidence="1" key="1">
    <citation type="submission" date="2014-11" db="EMBL/GenBank/DDBJ databases">
        <authorList>
            <person name="Amaro Gonzalez C."/>
        </authorList>
    </citation>
    <scope>NUCLEOTIDE SEQUENCE</scope>
</reference>